<protein>
    <recommendedName>
        <fullName evidence="2">USP domain-containing protein</fullName>
    </recommendedName>
</protein>
<dbReference type="InterPro" id="IPR038765">
    <property type="entry name" value="Papain-like_cys_pep_sf"/>
</dbReference>
<dbReference type="GO" id="GO:0005829">
    <property type="term" value="C:cytosol"/>
    <property type="evidence" value="ECO:0000318"/>
    <property type="project" value="GO_Central"/>
</dbReference>
<sequence>MAAEDTMPLALLPPDDEKEFLLQQYHQHLESDQTSIHETSSSIYVDTPCCSLNLSRGKSDYPVGGSLENPHKWTCFINCILQCVVHTGPLVSKLLKDDHIDACLSGSDKFCCYCSLKLHAIEVIKLSGLFLYPRKFVKVVQLVSANFESERQQDAHEFLRFLLNKLDEASVPSSSPSERPISIVKEIFRGLLKSQLHCPGCNHCSDKLEPFLDLSLEVNQMDSVMDALHSFTKIEVVENFICDGCKSCVNMEKHFEVEQAPKVLVIQLKRFQILGTYISKIESMVKYQLELDLNPFMSSPDSKPQNYDLYAVVEHSGVPCGGHYVSYIHSSQTDWFLFDDDKVMKINEEDKILGSSAYLLFYVKQGSPWFSTLLEEKNMLQLDYFKELTGFLNELDVSSEYESDEDGDIYIDDDEQEYECFPESSSWREDEMKGYDDAPAGALHGHRRTGTSHLETCNTTFDFSLRPFWDGWMFHCLEELFCAHVSKVKM</sequence>
<dbReference type="AlphaFoldDB" id="A0A0Q3JIE6"/>
<dbReference type="SUPFAM" id="SSF54001">
    <property type="entry name" value="Cysteine proteinases"/>
    <property type="match status" value="1"/>
</dbReference>
<dbReference type="GO" id="GO:0004843">
    <property type="term" value="F:cysteine-type deubiquitinase activity"/>
    <property type="evidence" value="ECO:0000318"/>
    <property type="project" value="GO_Central"/>
</dbReference>
<dbReference type="PROSITE" id="PS50235">
    <property type="entry name" value="USP_3"/>
    <property type="match status" value="1"/>
</dbReference>
<evidence type="ECO:0000313" key="5">
    <source>
        <dbReference type="Proteomes" id="UP000008810"/>
    </source>
</evidence>
<dbReference type="EnsemblPlants" id="KQJ97928">
    <property type="protein sequence ID" value="KQJ97928"/>
    <property type="gene ID" value="BRADI_3g34174v3"/>
</dbReference>
<evidence type="ECO:0000256" key="1">
    <source>
        <dbReference type="ARBA" id="ARBA00009085"/>
    </source>
</evidence>
<name>A0A0Q3JIE6_BRADI</name>
<evidence type="ECO:0000259" key="2">
    <source>
        <dbReference type="PROSITE" id="PS50235"/>
    </source>
</evidence>
<dbReference type="InterPro" id="IPR028889">
    <property type="entry name" value="USP"/>
</dbReference>
<dbReference type="PROSITE" id="PS00973">
    <property type="entry name" value="USP_2"/>
    <property type="match status" value="1"/>
</dbReference>
<organism evidence="3">
    <name type="scientific">Brachypodium distachyon</name>
    <name type="common">Purple false brome</name>
    <name type="synonym">Trachynia distachya</name>
    <dbReference type="NCBI Taxonomy" id="15368"/>
    <lineage>
        <taxon>Eukaryota</taxon>
        <taxon>Viridiplantae</taxon>
        <taxon>Streptophyta</taxon>
        <taxon>Embryophyta</taxon>
        <taxon>Tracheophyta</taxon>
        <taxon>Spermatophyta</taxon>
        <taxon>Magnoliopsida</taxon>
        <taxon>Liliopsida</taxon>
        <taxon>Poales</taxon>
        <taxon>Poaceae</taxon>
        <taxon>BOP clade</taxon>
        <taxon>Pooideae</taxon>
        <taxon>Stipodae</taxon>
        <taxon>Brachypodieae</taxon>
        <taxon>Brachypodium</taxon>
    </lineage>
</organism>
<keyword evidence="5" id="KW-1185">Reference proteome</keyword>
<reference evidence="3" key="2">
    <citation type="submission" date="2017-06" db="EMBL/GenBank/DDBJ databases">
        <title>WGS assembly of Brachypodium distachyon.</title>
        <authorList>
            <consortium name="The International Brachypodium Initiative"/>
            <person name="Lucas S."/>
            <person name="Harmon-Smith M."/>
            <person name="Lail K."/>
            <person name="Tice H."/>
            <person name="Grimwood J."/>
            <person name="Bruce D."/>
            <person name="Barry K."/>
            <person name="Shu S."/>
            <person name="Lindquist E."/>
            <person name="Wang M."/>
            <person name="Pitluck S."/>
            <person name="Vogel J.P."/>
            <person name="Garvin D.F."/>
            <person name="Mockler T.C."/>
            <person name="Schmutz J."/>
            <person name="Rokhsar D."/>
            <person name="Bevan M.W."/>
        </authorList>
    </citation>
    <scope>NUCLEOTIDE SEQUENCE</scope>
    <source>
        <strain evidence="3">Bd21</strain>
    </source>
</reference>
<dbReference type="InterPro" id="IPR001394">
    <property type="entry name" value="Peptidase_C19_UCH"/>
</dbReference>
<comment type="similarity">
    <text evidence="1">Belongs to the peptidase C19 family.</text>
</comment>
<dbReference type="RefSeq" id="XP_014755673.1">
    <property type="nucleotide sequence ID" value="XM_014900187.2"/>
</dbReference>
<dbReference type="Pfam" id="PF00443">
    <property type="entry name" value="UCH"/>
    <property type="match status" value="1"/>
</dbReference>
<evidence type="ECO:0000313" key="3">
    <source>
        <dbReference type="EMBL" id="KQJ97928.1"/>
    </source>
</evidence>
<dbReference type="Gramene" id="KQJ97928">
    <property type="protein sequence ID" value="KQJ97928"/>
    <property type="gene ID" value="BRADI_3g34174v3"/>
</dbReference>
<dbReference type="GO" id="GO:0005634">
    <property type="term" value="C:nucleus"/>
    <property type="evidence" value="ECO:0000318"/>
    <property type="project" value="GO_Central"/>
</dbReference>
<dbReference type="GeneID" id="100820919"/>
<dbReference type="Gene3D" id="3.90.70.10">
    <property type="entry name" value="Cysteine proteinases"/>
    <property type="match status" value="1"/>
</dbReference>
<dbReference type="PANTHER" id="PTHR24006:SF923">
    <property type="entry name" value="USP DOMAIN-CONTAINING PROTEIN"/>
    <property type="match status" value="1"/>
</dbReference>
<dbReference type="STRING" id="15368.A0A0Q3JIE6"/>
<dbReference type="OrthoDB" id="420187at2759"/>
<dbReference type="InterPro" id="IPR018200">
    <property type="entry name" value="USP_CS"/>
</dbReference>
<reference evidence="4" key="3">
    <citation type="submission" date="2018-08" db="UniProtKB">
        <authorList>
            <consortium name="EnsemblPlants"/>
        </authorList>
    </citation>
    <scope>IDENTIFICATION</scope>
    <source>
        <strain evidence="4">cv. Bd21</strain>
    </source>
</reference>
<dbReference type="Proteomes" id="UP000008810">
    <property type="component" value="Chromosome 3"/>
</dbReference>
<accession>A0A0Q3JIE6</accession>
<dbReference type="InterPro" id="IPR050164">
    <property type="entry name" value="Peptidase_C19"/>
</dbReference>
<reference evidence="3 4" key="1">
    <citation type="journal article" date="2010" name="Nature">
        <title>Genome sequencing and analysis of the model grass Brachypodium distachyon.</title>
        <authorList>
            <consortium name="International Brachypodium Initiative"/>
        </authorList>
    </citation>
    <scope>NUCLEOTIDE SEQUENCE [LARGE SCALE GENOMIC DNA]</scope>
    <source>
        <strain evidence="3 4">Bd21</strain>
    </source>
</reference>
<dbReference type="GO" id="GO:0031647">
    <property type="term" value="P:regulation of protein stability"/>
    <property type="evidence" value="ECO:0000318"/>
    <property type="project" value="GO_Central"/>
</dbReference>
<feature type="domain" description="USP" evidence="2">
    <location>
        <begin position="65"/>
        <end position="365"/>
    </location>
</feature>
<evidence type="ECO:0000313" key="4">
    <source>
        <dbReference type="EnsemblPlants" id="KQJ97928"/>
    </source>
</evidence>
<proteinExistence type="inferred from homology"/>
<dbReference type="GO" id="GO:0016579">
    <property type="term" value="P:protein deubiquitination"/>
    <property type="evidence" value="ECO:0007669"/>
    <property type="project" value="InterPro"/>
</dbReference>
<dbReference type="ExpressionAtlas" id="A0A0Q3JIE6">
    <property type="expression patterns" value="baseline and differential"/>
</dbReference>
<dbReference type="PANTHER" id="PTHR24006">
    <property type="entry name" value="UBIQUITIN CARBOXYL-TERMINAL HYDROLASE"/>
    <property type="match status" value="1"/>
</dbReference>
<gene>
    <name evidence="4" type="primary">LOC100820919</name>
    <name evidence="3" type="ORF">BRADI_3g34174v3</name>
</gene>
<dbReference type="EMBL" id="CM000882">
    <property type="protein sequence ID" value="KQJ97928.1"/>
    <property type="molecule type" value="Genomic_DNA"/>
</dbReference>